<evidence type="ECO:0000256" key="6">
    <source>
        <dbReference type="ARBA" id="ARBA00023180"/>
    </source>
</evidence>
<dbReference type="SUPFAM" id="SSF49363">
    <property type="entry name" value="Purple acid phosphatase, N-terminal domain"/>
    <property type="match status" value="1"/>
</dbReference>
<comment type="caution">
    <text evidence="11">The sequence shown here is derived from an EMBL/GenBank/DDBJ whole genome shotgun (WGS) entry which is preliminary data.</text>
</comment>
<accession>A0AAD9MJH7</accession>
<dbReference type="InterPro" id="IPR008963">
    <property type="entry name" value="Purple_acid_Pase-like_N"/>
</dbReference>
<dbReference type="InterPro" id="IPR003961">
    <property type="entry name" value="FN3_dom"/>
</dbReference>
<evidence type="ECO:0000313" key="12">
    <source>
        <dbReference type="Proteomes" id="UP001255856"/>
    </source>
</evidence>
<feature type="signal peptide" evidence="7">
    <location>
        <begin position="1"/>
        <end position="20"/>
    </location>
</feature>
<dbReference type="GO" id="GO:0046872">
    <property type="term" value="F:metal ion binding"/>
    <property type="evidence" value="ECO:0007669"/>
    <property type="project" value="InterPro"/>
</dbReference>
<organism evidence="11 12">
    <name type="scientific">Prototheca wickerhamii</name>
    <dbReference type="NCBI Taxonomy" id="3111"/>
    <lineage>
        <taxon>Eukaryota</taxon>
        <taxon>Viridiplantae</taxon>
        <taxon>Chlorophyta</taxon>
        <taxon>core chlorophytes</taxon>
        <taxon>Trebouxiophyceae</taxon>
        <taxon>Chlorellales</taxon>
        <taxon>Chlorellaceae</taxon>
        <taxon>Prototheca</taxon>
    </lineage>
</organism>
<feature type="domain" description="Purple acid phosphatase C-terminal" evidence="9">
    <location>
        <begin position="539"/>
        <end position="600"/>
    </location>
</feature>
<evidence type="ECO:0000256" key="4">
    <source>
        <dbReference type="ARBA" id="ARBA00022525"/>
    </source>
</evidence>
<feature type="chain" id="PRO_5041784480" description="Purple acid phosphatase" evidence="7">
    <location>
        <begin position="21"/>
        <end position="739"/>
    </location>
</feature>
<evidence type="ECO:0000256" key="5">
    <source>
        <dbReference type="ARBA" id="ARBA00022729"/>
    </source>
</evidence>
<dbReference type="InterPro" id="IPR029052">
    <property type="entry name" value="Metallo-depent_PP-like"/>
</dbReference>
<dbReference type="CDD" id="cd00839">
    <property type="entry name" value="MPP_PAPs"/>
    <property type="match status" value="1"/>
</dbReference>
<dbReference type="InterPro" id="IPR041792">
    <property type="entry name" value="MPP_PAP"/>
</dbReference>
<evidence type="ECO:0000259" key="9">
    <source>
        <dbReference type="Pfam" id="PF14008"/>
    </source>
</evidence>
<comment type="similarity">
    <text evidence="2 7">Belongs to the metallophosphoesterase superfamily. Purple acid phosphatase family.</text>
</comment>
<dbReference type="Pfam" id="PF14008">
    <property type="entry name" value="Metallophos_C"/>
    <property type="match status" value="1"/>
</dbReference>
<dbReference type="EC" id="3.1.3.2" evidence="7"/>
<keyword evidence="7" id="KW-0378">Hydrolase</keyword>
<dbReference type="PANTHER" id="PTHR45778:SF3">
    <property type="entry name" value="PURPLE ACID PHOSPHATASE"/>
    <property type="match status" value="1"/>
</dbReference>
<dbReference type="GO" id="GO:0003993">
    <property type="term" value="F:acid phosphatase activity"/>
    <property type="evidence" value="ECO:0007669"/>
    <property type="project" value="UniProtKB-EC"/>
</dbReference>
<proteinExistence type="inferred from homology"/>
<dbReference type="CDD" id="cd00063">
    <property type="entry name" value="FN3"/>
    <property type="match status" value="1"/>
</dbReference>
<protein>
    <recommendedName>
        <fullName evidence="7">Purple acid phosphatase</fullName>
        <ecNumber evidence="7">3.1.3.2</ecNumber>
    </recommendedName>
</protein>
<gene>
    <name evidence="11" type="ORF">QBZ16_005320</name>
</gene>
<keyword evidence="6" id="KW-0325">Glycoprotein</keyword>
<dbReference type="Pfam" id="PF00149">
    <property type="entry name" value="Metallophos"/>
    <property type="match status" value="1"/>
</dbReference>
<keyword evidence="4" id="KW-0964">Secreted</keyword>
<evidence type="ECO:0000259" key="10">
    <source>
        <dbReference type="Pfam" id="PF16656"/>
    </source>
</evidence>
<keyword evidence="5 7" id="KW-0732">Signal</keyword>
<feature type="domain" description="Calcineurin-like phosphoesterase" evidence="8">
    <location>
        <begin position="319"/>
        <end position="517"/>
    </location>
</feature>
<dbReference type="PANTHER" id="PTHR45778">
    <property type="entry name" value="PURPLE ACID PHOSPHATASE-RELATED"/>
    <property type="match status" value="1"/>
</dbReference>
<dbReference type="EMBL" id="JASFZW010000009">
    <property type="protein sequence ID" value="KAK2076560.1"/>
    <property type="molecule type" value="Genomic_DNA"/>
</dbReference>
<name>A0AAD9MJH7_PROWI</name>
<evidence type="ECO:0000256" key="3">
    <source>
        <dbReference type="ARBA" id="ARBA00011738"/>
    </source>
</evidence>
<sequence length="739" mass="82484">MGARWCTVLLLAALVAAARASDAEVKRSGVFIARNLLHKIDHKIVLEVSTDAIEKSGDSVTVTWSGVEKPDDGDMIAMYLADRDVTETYPMKYMWTSFLNDGFYASKGKATFQLYNYYEPVVFYFLRGGFKDKYVAASSERVGYAAPQQPTQVKLAFTEDPSEMRVSWIAAERGAPVIAYGLSKDNLTLTVEDIANWTYTAAEMCGHPANSSGWKHPGTIISGVLTDLEPNTRYYYTVSDAETGDVAGPFSFLSAPGPQDTVKMLAVADMGQYNKDKMRNFGYWYSTYQMGEDEFYALGTLPYTAEHLTMMVVDQSAEQDGTFYTYPALYDEVDTEEYHSLWHNGDVAYARGAAWQWDTFGHLMEPIASRVPVMYSLGNHEYDFPGAFDGRFPNASDSGGECGVPAKRRAPQPYVSDQELWYSIDHGPVHFLQINTEMDFAVNSTQWRFVVDDLESVDRTVTPWVVVGFHRMMYTDNYLSGSPTSGQTVATDLREAFEALFFDHGVDMTWQGHLHIYQRTCPVFNNTCLGYDADGVALGPIHITHGHAGFQLTPFYQPTAPAAFAEGPDWAGFGYLRAEANATHFTVEAVDAETRDVVDSLTLVKPADYEGPSVADNALTREEIEPTPFPDQPKPAGWTLFATKIFNNLVREHPEEALAQFGPGSEVWNMMNGNEESVQNARPVVQSVLTVTKFIDTFVNETNYEDFIPADHDADTVWESYNYIKSAYEGRISDIVLAN</sequence>
<dbReference type="InterPro" id="IPR004843">
    <property type="entry name" value="Calcineurin-like_PHP"/>
</dbReference>
<dbReference type="Gene3D" id="2.60.40.380">
    <property type="entry name" value="Purple acid phosphatase-like, N-terminal"/>
    <property type="match status" value="1"/>
</dbReference>
<evidence type="ECO:0000256" key="1">
    <source>
        <dbReference type="ARBA" id="ARBA00004613"/>
    </source>
</evidence>
<keyword evidence="12" id="KW-1185">Reference proteome</keyword>
<dbReference type="InterPro" id="IPR015914">
    <property type="entry name" value="PAPs_N"/>
</dbReference>
<comment type="catalytic activity">
    <reaction evidence="7">
        <text>a phosphate monoester + H2O = an alcohol + phosphate</text>
        <dbReference type="Rhea" id="RHEA:15017"/>
        <dbReference type="ChEBI" id="CHEBI:15377"/>
        <dbReference type="ChEBI" id="CHEBI:30879"/>
        <dbReference type="ChEBI" id="CHEBI:43474"/>
        <dbReference type="ChEBI" id="CHEBI:67140"/>
        <dbReference type="EC" id="3.1.3.2"/>
    </reaction>
</comment>
<dbReference type="Gene3D" id="3.60.21.10">
    <property type="match status" value="1"/>
</dbReference>
<comment type="subcellular location">
    <subcellularLocation>
        <location evidence="1">Secreted</location>
    </subcellularLocation>
</comment>
<dbReference type="GO" id="GO:0005576">
    <property type="term" value="C:extracellular region"/>
    <property type="evidence" value="ECO:0007669"/>
    <property type="project" value="UniProtKB-SubCell"/>
</dbReference>
<evidence type="ECO:0000256" key="2">
    <source>
        <dbReference type="ARBA" id="ARBA00008723"/>
    </source>
</evidence>
<dbReference type="Proteomes" id="UP001255856">
    <property type="component" value="Unassembled WGS sequence"/>
</dbReference>
<dbReference type="Pfam" id="PF16656">
    <property type="entry name" value="Pur_ac_phosph_N"/>
    <property type="match status" value="1"/>
</dbReference>
<comment type="subunit">
    <text evidence="3">Homodimer.</text>
</comment>
<dbReference type="InterPro" id="IPR025733">
    <property type="entry name" value="PAPs_C"/>
</dbReference>
<reference evidence="11" key="1">
    <citation type="submission" date="2021-01" db="EMBL/GenBank/DDBJ databases">
        <authorList>
            <person name="Eckstrom K.M.E."/>
        </authorList>
    </citation>
    <scope>NUCLEOTIDE SEQUENCE</scope>
    <source>
        <strain evidence="11">UVCC 0001</strain>
    </source>
</reference>
<dbReference type="AlphaFoldDB" id="A0AAD9MJH7"/>
<evidence type="ECO:0000256" key="7">
    <source>
        <dbReference type="RuleBase" id="RU361203"/>
    </source>
</evidence>
<evidence type="ECO:0000313" key="11">
    <source>
        <dbReference type="EMBL" id="KAK2076560.1"/>
    </source>
</evidence>
<dbReference type="SUPFAM" id="SSF56300">
    <property type="entry name" value="Metallo-dependent phosphatases"/>
    <property type="match status" value="1"/>
</dbReference>
<feature type="domain" description="Purple acid phosphatase N-terminal" evidence="10">
    <location>
        <begin position="150"/>
        <end position="243"/>
    </location>
</feature>
<evidence type="ECO:0000259" key="8">
    <source>
        <dbReference type="Pfam" id="PF00149"/>
    </source>
</evidence>